<evidence type="ECO:0000256" key="1">
    <source>
        <dbReference type="SAM" id="MobiDB-lite"/>
    </source>
</evidence>
<dbReference type="EMBL" id="MU250569">
    <property type="protein sequence ID" value="KAG7440624.1"/>
    <property type="molecule type" value="Genomic_DNA"/>
</dbReference>
<proteinExistence type="predicted"/>
<dbReference type="GeneID" id="66103777"/>
<dbReference type="AlphaFoldDB" id="A0A9P7VIL3"/>
<reference evidence="2" key="1">
    <citation type="submission" date="2020-11" db="EMBL/GenBank/DDBJ databases">
        <title>Adaptations for nitrogen fixation in a non-lichenized fungal sporocarp promotes dispersal by wood-feeding termites.</title>
        <authorList>
            <consortium name="DOE Joint Genome Institute"/>
            <person name="Koch R.A."/>
            <person name="Yoon G."/>
            <person name="Arayal U."/>
            <person name="Lail K."/>
            <person name="Amirebrahimi M."/>
            <person name="Labutti K."/>
            <person name="Lipzen A."/>
            <person name="Riley R."/>
            <person name="Barry K."/>
            <person name="Henrissat B."/>
            <person name="Grigoriev I.V."/>
            <person name="Herr J.R."/>
            <person name="Aime M.C."/>
        </authorList>
    </citation>
    <scope>NUCLEOTIDE SEQUENCE</scope>
    <source>
        <strain evidence="2">MCA 3950</strain>
    </source>
</reference>
<keyword evidence="3" id="KW-1185">Reference proteome</keyword>
<comment type="caution">
    <text evidence="2">The sequence shown here is derived from an EMBL/GenBank/DDBJ whole genome shotgun (WGS) entry which is preliminary data.</text>
</comment>
<evidence type="ECO:0000313" key="3">
    <source>
        <dbReference type="Proteomes" id="UP000812287"/>
    </source>
</evidence>
<protein>
    <submittedName>
        <fullName evidence="2">Uncharacterized protein</fullName>
    </submittedName>
</protein>
<accession>A0A9P7VIL3</accession>
<name>A0A9P7VIL3_9AGAR</name>
<dbReference type="RefSeq" id="XP_043034124.1">
    <property type="nucleotide sequence ID" value="XM_043181481.1"/>
</dbReference>
<feature type="compositionally biased region" description="Basic residues" evidence="1">
    <location>
        <begin position="78"/>
        <end position="87"/>
    </location>
</feature>
<organism evidence="2 3">
    <name type="scientific">Guyanagaster necrorhizus</name>
    <dbReference type="NCBI Taxonomy" id="856835"/>
    <lineage>
        <taxon>Eukaryota</taxon>
        <taxon>Fungi</taxon>
        <taxon>Dikarya</taxon>
        <taxon>Basidiomycota</taxon>
        <taxon>Agaricomycotina</taxon>
        <taxon>Agaricomycetes</taxon>
        <taxon>Agaricomycetidae</taxon>
        <taxon>Agaricales</taxon>
        <taxon>Marasmiineae</taxon>
        <taxon>Physalacriaceae</taxon>
        <taxon>Guyanagaster</taxon>
    </lineage>
</organism>
<sequence length="123" mass="14157">MHVAQNTIPIYKSSVYGRSLQVHGSPDKRLRATMLLFCRGISTSEPSASHKYQWRHSGFYRRFPRSLATPSSEDHQRRILSSHKSRYPRTAPKSLKVVIAALRWPPNLSPHHLSARPRALRPH</sequence>
<dbReference type="Proteomes" id="UP000812287">
    <property type="component" value="Unassembled WGS sequence"/>
</dbReference>
<feature type="region of interest" description="Disordered" evidence="1">
    <location>
        <begin position="66"/>
        <end position="87"/>
    </location>
</feature>
<evidence type="ECO:0000313" key="2">
    <source>
        <dbReference type="EMBL" id="KAG7440624.1"/>
    </source>
</evidence>
<gene>
    <name evidence="2" type="ORF">BT62DRAFT_578524</name>
</gene>